<dbReference type="EMBL" id="OX465081">
    <property type="protein sequence ID" value="CAI9288281.1"/>
    <property type="molecule type" value="Genomic_DNA"/>
</dbReference>
<dbReference type="Proteomes" id="UP001177003">
    <property type="component" value="Chromosome 5"/>
</dbReference>
<reference evidence="1" key="1">
    <citation type="submission" date="2023-04" db="EMBL/GenBank/DDBJ databases">
        <authorList>
            <person name="Vijverberg K."/>
            <person name="Xiong W."/>
            <person name="Schranz E."/>
        </authorList>
    </citation>
    <scope>NUCLEOTIDE SEQUENCE</scope>
</reference>
<name>A0AA36E9M1_LACSI</name>
<sequence>MTSSDVVVAGFEVVAGILDINNRCEGIYLPNRNWGPVGGLKRRSDFFQKDEGEITKLPFSAEDSWFRGVFSTSPLQSILPVSEKATISISISITDKLDVTFSVCFRHHVDAYCNKYISRNWLTVEEDDDVRENFDIWELGSFKRYLKKPIIWISSINIVKGNQRLGHKC</sequence>
<evidence type="ECO:0000313" key="1">
    <source>
        <dbReference type="EMBL" id="CAI9288281.1"/>
    </source>
</evidence>
<accession>A0AA36E9M1</accession>
<keyword evidence="2" id="KW-1185">Reference proteome</keyword>
<dbReference type="AlphaFoldDB" id="A0AA36E9M1"/>
<protein>
    <submittedName>
        <fullName evidence="1">Uncharacterized protein</fullName>
    </submittedName>
</protein>
<organism evidence="1 2">
    <name type="scientific">Lactuca saligna</name>
    <name type="common">Willowleaf lettuce</name>
    <dbReference type="NCBI Taxonomy" id="75948"/>
    <lineage>
        <taxon>Eukaryota</taxon>
        <taxon>Viridiplantae</taxon>
        <taxon>Streptophyta</taxon>
        <taxon>Embryophyta</taxon>
        <taxon>Tracheophyta</taxon>
        <taxon>Spermatophyta</taxon>
        <taxon>Magnoliopsida</taxon>
        <taxon>eudicotyledons</taxon>
        <taxon>Gunneridae</taxon>
        <taxon>Pentapetalae</taxon>
        <taxon>asterids</taxon>
        <taxon>campanulids</taxon>
        <taxon>Asterales</taxon>
        <taxon>Asteraceae</taxon>
        <taxon>Cichorioideae</taxon>
        <taxon>Cichorieae</taxon>
        <taxon>Lactucinae</taxon>
        <taxon>Lactuca</taxon>
    </lineage>
</organism>
<proteinExistence type="predicted"/>
<gene>
    <name evidence="1" type="ORF">LSALG_LOCUS27594</name>
</gene>
<evidence type="ECO:0000313" key="2">
    <source>
        <dbReference type="Proteomes" id="UP001177003"/>
    </source>
</evidence>